<evidence type="ECO:0000313" key="2">
    <source>
        <dbReference type="Proteomes" id="UP000054166"/>
    </source>
</evidence>
<accession>A0A0C3CR03</accession>
<keyword evidence="2" id="KW-1185">Reference proteome</keyword>
<dbReference type="EMBL" id="KN832970">
    <property type="protein sequence ID" value="KIM92077.1"/>
    <property type="molecule type" value="Genomic_DNA"/>
</dbReference>
<evidence type="ECO:0000313" key="1">
    <source>
        <dbReference type="EMBL" id="KIM92077.1"/>
    </source>
</evidence>
<sequence length="63" mass="7282">MNDPSFQADISSNHLFGKHDCGSSHTNTLSYYFDLQYIYGLRCLMSGTLPEYFLPLHHRPNVM</sequence>
<proteinExistence type="predicted"/>
<name>A0A0C3CR03_PILCF</name>
<protein>
    <submittedName>
        <fullName evidence="1">Uncharacterized protein</fullName>
    </submittedName>
</protein>
<reference evidence="1 2" key="1">
    <citation type="submission" date="2014-04" db="EMBL/GenBank/DDBJ databases">
        <authorList>
            <consortium name="DOE Joint Genome Institute"/>
            <person name="Kuo A."/>
            <person name="Tarkka M."/>
            <person name="Buscot F."/>
            <person name="Kohler A."/>
            <person name="Nagy L.G."/>
            <person name="Floudas D."/>
            <person name="Copeland A."/>
            <person name="Barry K.W."/>
            <person name="Cichocki N."/>
            <person name="Veneault-Fourrey C."/>
            <person name="LaButti K."/>
            <person name="Lindquist E.A."/>
            <person name="Lipzen A."/>
            <person name="Lundell T."/>
            <person name="Morin E."/>
            <person name="Murat C."/>
            <person name="Sun H."/>
            <person name="Tunlid A."/>
            <person name="Henrissat B."/>
            <person name="Grigoriev I.V."/>
            <person name="Hibbett D.S."/>
            <person name="Martin F."/>
            <person name="Nordberg H.P."/>
            <person name="Cantor M.N."/>
            <person name="Hua S.X."/>
        </authorList>
    </citation>
    <scope>NUCLEOTIDE SEQUENCE [LARGE SCALE GENOMIC DNA]</scope>
    <source>
        <strain evidence="1 2">F 1598</strain>
    </source>
</reference>
<dbReference type="InParanoid" id="A0A0C3CR03"/>
<gene>
    <name evidence="1" type="ORF">PILCRDRAFT_810101</name>
</gene>
<dbReference type="HOGENOM" id="CLU_2892135_0_0_1"/>
<reference evidence="2" key="2">
    <citation type="submission" date="2015-01" db="EMBL/GenBank/DDBJ databases">
        <title>Evolutionary Origins and Diversification of the Mycorrhizal Mutualists.</title>
        <authorList>
            <consortium name="DOE Joint Genome Institute"/>
            <consortium name="Mycorrhizal Genomics Consortium"/>
            <person name="Kohler A."/>
            <person name="Kuo A."/>
            <person name="Nagy L.G."/>
            <person name="Floudas D."/>
            <person name="Copeland A."/>
            <person name="Barry K.W."/>
            <person name="Cichocki N."/>
            <person name="Veneault-Fourrey C."/>
            <person name="LaButti K."/>
            <person name="Lindquist E.A."/>
            <person name="Lipzen A."/>
            <person name="Lundell T."/>
            <person name="Morin E."/>
            <person name="Murat C."/>
            <person name="Riley R."/>
            <person name="Ohm R."/>
            <person name="Sun H."/>
            <person name="Tunlid A."/>
            <person name="Henrissat B."/>
            <person name="Grigoriev I.V."/>
            <person name="Hibbett D.S."/>
            <person name="Martin F."/>
        </authorList>
    </citation>
    <scope>NUCLEOTIDE SEQUENCE [LARGE SCALE GENOMIC DNA]</scope>
    <source>
        <strain evidence="2">F 1598</strain>
    </source>
</reference>
<dbReference type="Proteomes" id="UP000054166">
    <property type="component" value="Unassembled WGS sequence"/>
</dbReference>
<feature type="non-terminal residue" evidence="1">
    <location>
        <position position="63"/>
    </location>
</feature>
<organism evidence="1 2">
    <name type="scientific">Piloderma croceum (strain F 1598)</name>
    <dbReference type="NCBI Taxonomy" id="765440"/>
    <lineage>
        <taxon>Eukaryota</taxon>
        <taxon>Fungi</taxon>
        <taxon>Dikarya</taxon>
        <taxon>Basidiomycota</taxon>
        <taxon>Agaricomycotina</taxon>
        <taxon>Agaricomycetes</taxon>
        <taxon>Agaricomycetidae</taxon>
        <taxon>Atheliales</taxon>
        <taxon>Atheliaceae</taxon>
        <taxon>Piloderma</taxon>
    </lineage>
</organism>
<dbReference type="AlphaFoldDB" id="A0A0C3CR03"/>